<evidence type="ECO:0000256" key="3">
    <source>
        <dbReference type="ARBA" id="ARBA00022741"/>
    </source>
</evidence>
<dbReference type="InterPro" id="IPR027417">
    <property type="entry name" value="P-loop_NTPase"/>
</dbReference>
<evidence type="ECO:0000256" key="1">
    <source>
        <dbReference type="ARBA" id="ARBA00005417"/>
    </source>
</evidence>
<gene>
    <name evidence="6" type="ORF">QOZ93_002561</name>
</gene>
<comment type="caution">
    <text evidence="6">The sequence shown here is derived from an EMBL/GenBank/DDBJ whole genome shotgun (WGS) entry which is preliminary data.</text>
</comment>
<evidence type="ECO:0000313" key="7">
    <source>
        <dbReference type="Proteomes" id="UP001224418"/>
    </source>
</evidence>
<proteinExistence type="inferred from homology"/>
<dbReference type="SUPFAM" id="SSF52540">
    <property type="entry name" value="P-loop containing nucleoside triphosphate hydrolases"/>
    <property type="match status" value="1"/>
</dbReference>
<keyword evidence="5" id="KW-0812">Transmembrane</keyword>
<dbReference type="EMBL" id="JAUSWN010000029">
    <property type="protein sequence ID" value="MDQ0480811.1"/>
    <property type="molecule type" value="Genomic_DNA"/>
</dbReference>
<reference evidence="6 7" key="1">
    <citation type="submission" date="2023-07" db="EMBL/GenBank/DDBJ databases">
        <title>Genomic Encyclopedia of Type Strains, Phase IV (KMG-IV): sequencing the most valuable type-strain genomes for metagenomic binning, comparative biology and taxonomic classification.</title>
        <authorList>
            <person name="Goeker M."/>
        </authorList>
    </citation>
    <scope>NUCLEOTIDE SEQUENCE [LARGE SCALE GENOMIC DNA]</scope>
    <source>
        <strain evidence="6 7">DSM 1400</strain>
    </source>
</reference>
<keyword evidence="7" id="KW-1185">Reference proteome</keyword>
<feature type="transmembrane region" description="Helical" evidence="5">
    <location>
        <begin position="27"/>
        <end position="45"/>
    </location>
</feature>
<dbReference type="Proteomes" id="UP001224418">
    <property type="component" value="Unassembled WGS sequence"/>
</dbReference>
<keyword evidence="5" id="KW-0472">Membrane</keyword>
<evidence type="ECO:0000313" key="6">
    <source>
        <dbReference type="EMBL" id="MDQ0480811.1"/>
    </source>
</evidence>
<dbReference type="RefSeq" id="WP_111940493.1">
    <property type="nucleotide sequence ID" value="NZ_BAAACJ010000051.1"/>
</dbReference>
<comment type="similarity">
    <text evidence="1">Belongs to the ABC transporter superfamily.</text>
</comment>
<dbReference type="Gene3D" id="3.40.50.300">
    <property type="entry name" value="P-loop containing nucleotide triphosphate hydrolases"/>
    <property type="match status" value="1"/>
</dbReference>
<sequence length="153" mass="18236">MEQLDNKHIYGMFFKDNRKIDNMLKDIMFISSFSVYLNIVMYSIIYKNNKYDANKVLQMLGIYNYRKKIVKNCSLEIKEKLVIAIRILKGSKYVMLKEPINHLDEQGSIEIRNVIKEIHYKYKLPIVICSSNMKEINFICDKLIDKNELNIQK</sequence>
<keyword evidence="5" id="KW-1133">Transmembrane helix</keyword>
<organism evidence="6 7">
    <name type="scientific">Hathewaya limosa</name>
    <name type="common">Clostridium limosum</name>
    <dbReference type="NCBI Taxonomy" id="1536"/>
    <lineage>
        <taxon>Bacteria</taxon>
        <taxon>Bacillati</taxon>
        <taxon>Bacillota</taxon>
        <taxon>Clostridia</taxon>
        <taxon>Eubacteriales</taxon>
        <taxon>Clostridiaceae</taxon>
        <taxon>Hathewaya</taxon>
    </lineage>
</organism>
<keyword evidence="3" id="KW-0547">Nucleotide-binding</keyword>
<keyword evidence="4" id="KW-0067">ATP-binding</keyword>
<evidence type="ECO:0000256" key="5">
    <source>
        <dbReference type="SAM" id="Phobius"/>
    </source>
</evidence>
<dbReference type="InterPro" id="IPR050763">
    <property type="entry name" value="ABC_transporter_ATP-binding"/>
</dbReference>
<evidence type="ECO:0000256" key="4">
    <source>
        <dbReference type="ARBA" id="ARBA00022840"/>
    </source>
</evidence>
<evidence type="ECO:0000256" key="2">
    <source>
        <dbReference type="ARBA" id="ARBA00022448"/>
    </source>
</evidence>
<keyword evidence="2" id="KW-0813">Transport</keyword>
<accession>A0ABU0JUM7</accession>
<dbReference type="PANTHER" id="PTHR42711:SF5">
    <property type="entry name" value="ABC TRANSPORTER ATP-BINDING PROTEIN NATA"/>
    <property type="match status" value="1"/>
</dbReference>
<protein>
    <submittedName>
        <fullName evidence="6">ABC-type multidrug transport system ATPase subunit</fullName>
    </submittedName>
</protein>
<name>A0ABU0JUM7_HATLI</name>
<dbReference type="PANTHER" id="PTHR42711">
    <property type="entry name" value="ABC TRANSPORTER ATP-BINDING PROTEIN"/>
    <property type="match status" value="1"/>
</dbReference>